<keyword evidence="2" id="KW-1185">Reference proteome</keyword>
<protein>
    <submittedName>
        <fullName evidence="1">Uncharacterized protein</fullName>
    </submittedName>
</protein>
<evidence type="ECO:0000313" key="1">
    <source>
        <dbReference type="EMBL" id="KAG0274328.1"/>
    </source>
</evidence>
<dbReference type="AlphaFoldDB" id="A0AAD4DC78"/>
<dbReference type="EMBL" id="JAAAIL010000620">
    <property type="protein sequence ID" value="KAG0274328.1"/>
    <property type="molecule type" value="Genomic_DNA"/>
</dbReference>
<accession>A0AAD4DC78</accession>
<gene>
    <name evidence="1" type="ORF">BGZ95_009910</name>
</gene>
<reference evidence="1" key="1">
    <citation type="journal article" date="2020" name="Fungal Divers.">
        <title>Resolving the Mortierellaceae phylogeny through synthesis of multi-gene phylogenetics and phylogenomics.</title>
        <authorList>
            <person name="Vandepol N."/>
            <person name="Liber J."/>
            <person name="Desiro A."/>
            <person name="Na H."/>
            <person name="Kennedy M."/>
            <person name="Barry K."/>
            <person name="Grigoriev I.V."/>
            <person name="Miller A.N."/>
            <person name="O'Donnell K."/>
            <person name="Stajich J.E."/>
            <person name="Bonito G."/>
        </authorList>
    </citation>
    <scope>NUCLEOTIDE SEQUENCE</scope>
    <source>
        <strain evidence="1">NRRL 28262</strain>
    </source>
</reference>
<evidence type="ECO:0000313" key="2">
    <source>
        <dbReference type="Proteomes" id="UP001194580"/>
    </source>
</evidence>
<organism evidence="1 2">
    <name type="scientific">Linnemannia exigua</name>
    <dbReference type="NCBI Taxonomy" id="604196"/>
    <lineage>
        <taxon>Eukaryota</taxon>
        <taxon>Fungi</taxon>
        <taxon>Fungi incertae sedis</taxon>
        <taxon>Mucoromycota</taxon>
        <taxon>Mortierellomycotina</taxon>
        <taxon>Mortierellomycetes</taxon>
        <taxon>Mortierellales</taxon>
        <taxon>Mortierellaceae</taxon>
        <taxon>Linnemannia</taxon>
    </lineage>
</organism>
<dbReference type="Proteomes" id="UP001194580">
    <property type="component" value="Unassembled WGS sequence"/>
</dbReference>
<proteinExistence type="predicted"/>
<comment type="caution">
    <text evidence="1">The sequence shown here is derived from an EMBL/GenBank/DDBJ whole genome shotgun (WGS) entry which is preliminary data.</text>
</comment>
<name>A0AAD4DC78_9FUNG</name>
<sequence>MSENNDDAFGEILAIVDGDPVHEAVLVDTTTSETIQDLREAIMITIYHHPRFHRSYLRDIAVNKVQLWKVNLPNPPPHAHVIFQGAGNEVVQLDNLKTKFKLELAQRVGHVFRGGNNTPNKGLTLVVVKIVDQKET</sequence>